<dbReference type="Proteomes" id="UP001152747">
    <property type="component" value="Unassembled WGS sequence"/>
</dbReference>
<feature type="region of interest" description="Disordered" evidence="1">
    <location>
        <begin position="106"/>
        <end position="141"/>
    </location>
</feature>
<protein>
    <submittedName>
        <fullName evidence="2">Uncharacterized protein</fullName>
    </submittedName>
</protein>
<feature type="compositionally biased region" description="Acidic residues" evidence="1">
    <location>
        <begin position="119"/>
        <end position="128"/>
    </location>
</feature>
<dbReference type="PANTHER" id="PTHR40326">
    <property type="entry name" value="PROTEIN CBG10816"/>
    <property type="match status" value="1"/>
</dbReference>
<dbReference type="PANTHER" id="PTHR40326:SF1">
    <property type="entry name" value="RING-TYPE DOMAIN-CONTAINING PROTEIN-RELATED"/>
    <property type="match status" value="1"/>
</dbReference>
<keyword evidence="3" id="KW-1185">Reference proteome</keyword>
<comment type="caution">
    <text evidence="2">The sequence shown here is derived from an EMBL/GenBank/DDBJ whole genome shotgun (WGS) entry which is preliminary data.</text>
</comment>
<sequence length="492" mass="56181">MSDTSRDEFDGPLLHSILDKLLKDKPLVSTEYDSFEKFVREKLRNDLARRQELSRILEENEDERSVGSFRTDDEDEIGANISATVEQLEELEISSMPKKEPNEAIRENNENHVHPNAQEQEEREESFDFDANSSSQSESTSDISRVEFGSFVTNENQFLKFHRTPLPCADDLRPERIGYPISVTFDEIREEWYVCDKNESKVIRIRTFGGQYNLDVIDIQKEFMKCPSAVCIHKKGKSIAVLCGEYKPSIVIIETNIVQIHVLIDNNMGDFKMNFPLRGLCKTFGENFASLESTKTSKNLRVFKDRIGAYSYQVKEAVQPCFIASFEDKVAISDLGRNSVYLIRLDDSNWGDIRCQTLRIINSPENASIRDLSDNAGFGFVAGLQFDKNGYILIGDAKGQCIKLFGQELQFLHRVSNDFKMPYMSSFFVNSSGKTMILNIKSGTDKLVFAQLGNCKEVEPWNPVSAFIHTGGNNYQQNRNRQAPPHRQNFRA</sequence>
<evidence type="ECO:0000313" key="3">
    <source>
        <dbReference type="Proteomes" id="UP001152747"/>
    </source>
</evidence>
<feature type="region of interest" description="Disordered" evidence="1">
    <location>
        <begin position="51"/>
        <end position="78"/>
    </location>
</feature>
<evidence type="ECO:0000256" key="1">
    <source>
        <dbReference type="SAM" id="MobiDB-lite"/>
    </source>
</evidence>
<proteinExistence type="predicted"/>
<feature type="region of interest" description="Disordered" evidence="1">
    <location>
        <begin position="472"/>
        <end position="492"/>
    </location>
</feature>
<dbReference type="AlphaFoldDB" id="A0A9P1N202"/>
<reference evidence="2" key="1">
    <citation type="submission" date="2022-11" db="EMBL/GenBank/DDBJ databases">
        <authorList>
            <person name="Kikuchi T."/>
        </authorList>
    </citation>
    <scope>NUCLEOTIDE SEQUENCE</scope>
    <source>
        <strain evidence="2">PS1010</strain>
    </source>
</reference>
<organism evidence="2 3">
    <name type="scientific">Caenorhabditis angaria</name>
    <dbReference type="NCBI Taxonomy" id="860376"/>
    <lineage>
        <taxon>Eukaryota</taxon>
        <taxon>Metazoa</taxon>
        <taxon>Ecdysozoa</taxon>
        <taxon>Nematoda</taxon>
        <taxon>Chromadorea</taxon>
        <taxon>Rhabditida</taxon>
        <taxon>Rhabditina</taxon>
        <taxon>Rhabditomorpha</taxon>
        <taxon>Rhabditoidea</taxon>
        <taxon>Rhabditidae</taxon>
        <taxon>Peloderinae</taxon>
        <taxon>Caenorhabditis</taxon>
    </lineage>
</organism>
<accession>A0A9P1N202</accession>
<gene>
    <name evidence="2" type="ORF">CAMP_LOCUS7533</name>
</gene>
<feature type="compositionally biased region" description="Low complexity" evidence="1">
    <location>
        <begin position="473"/>
        <end position="482"/>
    </location>
</feature>
<dbReference type="OrthoDB" id="5870165at2759"/>
<name>A0A9P1N202_9PELO</name>
<dbReference type="EMBL" id="CANHGI010000003">
    <property type="protein sequence ID" value="CAI5444896.1"/>
    <property type="molecule type" value="Genomic_DNA"/>
</dbReference>
<dbReference type="SUPFAM" id="SSF63825">
    <property type="entry name" value="YWTD domain"/>
    <property type="match status" value="1"/>
</dbReference>
<evidence type="ECO:0000313" key="2">
    <source>
        <dbReference type="EMBL" id="CAI5444896.1"/>
    </source>
</evidence>